<reference evidence="2" key="1">
    <citation type="journal article" date="2017" name="Nat. Microbiol.">
        <title>Global analysis of biosynthetic gene clusters reveals vast potential of secondary metabolite production in Penicillium species.</title>
        <authorList>
            <person name="Nielsen J.C."/>
            <person name="Grijseels S."/>
            <person name="Prigent S."/>
            <person name="Ji B."/>
            <person name="Dainat J."/>
            <person name="Nielsen K.F."/>
            <person name="Frisvad J.C."/>
            <person name="Workman M."/>
            <person name="Nielsen J."/>
        </authorList>
    </citation>
    <scope>NUCLEOTIDE SEQUENCE [LARGE SCALE GENOMIC DNA]</scope>
    <source>
        <strain evidence="2">IBT 13039</strain>
    </source>
</reference>
<organism evidence="1 2">
    <name type="scientific">Penicillium nalgiovense</name>
    <dbReference type="NCBI Taxonomy" id="60175"/>
    <lineage>
        <taxon>Eukaryota</taxon>
        <taxon>Fungi</taxon>
        <taxon>Dikarya</taxon>
        <taxon>Ascomycota</taxon>
        <taxon>Pezizomycotina</taxon>
        <taxon>Eurotiomycetes</taxon>
        <taxon>Eurotiomycetidae</taxon>
        <taxon>Eurotiales</taxon>
        <taxon>Aspergillaceae</taxon>
        <taxon>Penicillium</taxon>
    </lineage>
</organism>
<protein>
    <submittedName>
        <fullName evidence="1">Uncharacterized protein</fullName>
    </submittedName>
</protein>
<sequence>MATPVSRGVYFTLQQTGEIMSATFENGKIVSQNTFTVGIYPQKWIDSLLEMEATLGCSKDVDFEFDMFSNQSPGLTNANTTSCFVTPDPASTPIDDYFNTVEEPLHSKWPHPNMQMHQGNTQWLSTIKPSPLGFPTPKSAICPSGTINSLQISGQKEHCCSHASMAQKPPDWSSKRLTKLQNLLTSICNYPVPTLSEHNGQVEGLYNGSCLPLSLHGMSSVQFAGALSRLGNVSNTLGFIYGMLSWEIFKREEERVIREENLSPVLAAKKVNRQMSELLKHSGKAKDWASDGRKAAKLVFGTLEGCSKAVRSFALFLLGNVCSLDNMLKIAHFPIIRENFQMSFAQIVAERTPQWEALEAKNYKVFDYAEFLRLRGPPAGSWVSLILS</sequence>
<dbReference type="AlphaFoldDB" id="A0A1V6Z9C6"/>
<dbReference type="OMA" id="RTPQWEA"/>
<comment type="caution">
    <text evidence="1">The sequence shown here is derived from an EMBL/GenBank/DDBJ whole genome shotgun (WGS) entry which is preliminary data.</text>
</comment>
<evidence type="ECO:0000313" key="2">
    <source>
        <dbReference type="Proteomes" id="UP000191691"/>
    </source>
</evidence>
<gene>
    <name evidence="1" type="ORF">PENNAL_c0001G11261</name>
</gene>
<evidence type="ECO:0000313" key="1">
    <source>
        <dbReference type="EMBL" id="OQE96301.1"/>
    </source>
</evidence>
<proteinExistence type="predicted"/>
<accession>A0A1V6Z9C6</accession>
<keyword evidence="2" id="KW-1185">Reference proteome</keyword>
<name>A0A1V6Z9C6_PENNA</name>
<dbReference type="Proteomes" id="UP000191691">
    <property type="component" value="Unassembled WGS sequence"/>
</dbReference>
<dbReference type="EMBL" id="MOOB01000001">
    <property type="protein sequence ID" value="OQE96301.1"/>
    <property type="molecule type" value="Genomic_DNA"/>
</dbReference>